<dbReference type="SUPFAM" id="SSF54768">
    <property type="entry name" value="dsRNA-binding domain-like"/>
    <property type="match status" value="1"/>
</dbReference>
<evidence type="ECO:0000259" key="10">
    <source>
        <dbReference type="PROSITE" id="PS50881"/>
    </source>
</evidence>
<evidence type="ECO:0000256" key="7">
    <source>
        <dbReference type="ARBA" id="ARBA00035255"/>
    </source>
</evidence>
<dbReference type="GO" id="GO:0015935">
    <property type="term" value="C:small ribosomal subunit"/>
    <property type="evidence" value="ECO:0007669"/>
    <property type="project" value="InterPro"/>
</dbReference>
<dbReference type="EMBL" id="LMBR01000170">
    <property type="protein sequence ID" value="KUL24568.1"/>
    <property type="molecule type" value="Genomic_DNA"/>
</dbReference>
<evidence type="ECO:0000256" key="2">
    <source>
        <dbReference type="ARBA" id="ARBA00008945"/>
    </source>
</evidence>
<dbReference type="PROSITE" id="PS00585">
    <property type="entry name" value="RIBOSOMAL_S5"/>
    <property type="match status" value="1"/>
</dbReference>
<dbReference type="InterPro" id="IPR005324">
    <property type="entry name" value="Ribosomal_uS5_C"/>
</dbReference>
<keyword evidence="12" id="KW-1185">Reference proteome</keyword>
<dbReference type="Gene3D" id="3.30.230.10">
    <property type="match status" value="1"/>
</dbReference>
<dbReference type="RefSeq" id="WP_012467103.1">
    <property type="nucleotide sequence ID" value="NZ_JAAXUX010000003.1"/>
</dbReference>
<feature type="domain" description="S5 DRBM" evidence="10">
    <location>
        <begin position="16"/>
        <end position="79"/>
    </location>
</feature>
<evidence type="ECO:0000256" key="4">
    <source>
        <dbReference type="ARBA" id="ARBA00022884"/>
    </source>
</evidence>
<keyword evidence="4 8" id="KW-0694">RNA-binding</keyword>
<dbReference type="InterPro" id="IPR020568">
    <property type="entry name" value="Ribosomal_Su5_D2-typ_SF"/>
</dbReference>
<accession>A0A101JD30</accession>
<dbReference type="GO" id="GO:0005737">
    <property type="term" value="C:cytoplasm"/>
    <property type="evidence" value="ECO:0007669"/>
    <property type="project" value="UniProtKB-ARBA"/>
</dbReference>
<comment type="function">
    <text evidence="1 8">Located at the back of the 30S subunit body where it stabilizes the conformation of the head with respect to the body.</text>
</comment>
<comment type="domain">
    <text evidence="8">The N-terminal domain interacts with the head of the 30S subunit; the C-terminal domain interacts with the body and contacts protein S4. The interaction surface between S4 and S5 is involved in control of translational fidelity.</text>
</comment>
<protein>
    <recommendedName>
        <fullName evidence="7 8">Small ribosomal subunit protein uS5</fullName>
    </recommendedName>
</protein>
<dbReference type="NCBIfam" id="TIGR01021">
    <property type="entry name" value="rpsE_bact"/>
    <property type="match status" value="1"/>
</dbReference>
<evidence type="ECO:0000256" key="8">
    <source>
        <dbReference type="HAMAP-Rule" id="MF_01307"/>
    </source>
</evidence>
<comment type="similarity">
    <text evidence="2 8 9">Belongs to the universal ribosomal protein uS5 family.</text>
</comment>
<dbReference type="InterPro" id="IPR013810">
    <property type="entry name" value="Ribosomal_uS5_N"/>
</dbReference>
<dbReference type="FunFam" id="3.30.230.10:FF:000002">
    <property type="entry name" value="30S ribosomal protein S5"/>
    <property type="match status" value="1"/>
</dbReference>
<keyword evidence="6 8" id="KW-0687">Ribonucleoprotein</keyword>
<evidence type="ECO:0000256" key="9">
    <source>
        <dbReference type="RuleBase" id="RU003823"/>
    </source>
</evidence>
<dbReference type="Gene3D" id="3.30.160.20">
    <property type="match status" value="1"/>
</dbReference>
<dbReference type="OMA" id="GIKDVWT"/>
<dbReference type="GO" id="GO:0003735">
    <property type="term" value="F:structural constituent of ribosome"/>
    <property type="evidence" value="ECO:0007669"/>
    <property type="project" value="UniProtKB-UniRule"/>
</dbReference>
<name>A0A101JD30_CHLLI</name>
<dbReference type="PROSITE" id="PS50881">
    <property type="entry name" value="S5_DSRBD"/>
    <property type="match status" value="1"/>
</dbReference>
<dbReference type="Pfam" id="PF03719">
    <property type="entry name" value="Ribosomal_S5_C"/>
    <property type="match status" value="1"/>
</dbReference>
<dbReference type="Pfam" id="PF00333">
    <property type="entry name" value="Ribosomal_S5"/>
    <property type="match status" value="1"/>
</dbReference>
<gene>
    <name evidence="8" type="primary">rpsE</name>
    <name evidence="11" type="ORF">ASB62_06935</name>
</gene>
<dbReference type="Proteomes" id="UP000053937">
    <property type="component" value="Unassembled WGS sequence"/>
</dbReference>
<evidence type="ECO:0000256" key="1">
    <source>
        <dbReference type="ARBA" id="ARBA00003093"/>
    </source>
</evidence>
<proteinExistence type="inferred from homology"/>
<keyword evidence="3 8" id="KW-0699">rRNA-binding</keyword>
<evidence type="ECO:0000313" key="12">
    <source>
        <dbReference type="Proteomes" id="UP000053937"/>
    </source>
</evidence>
<evidence type="ECO:0000313" key="11">
    <source>
        <dbReference type="EMBL" id="KUL24568.1"/>
    </source>
</evidence>
<dbReference type="FunFam" id="3.30.160.20:FF:000001">
    <property type="entry name" value="30S ribosomal protein S5"/>
    <property type="match status" value="1"/>
</dbReference>
<dbReference type="PANTHER" id="PTHR48277">
    <property type="entry name" value="MITOCHONDRIAL RIBOSOMAL PROTEIN S5"/>
    <property type="match status" value="1"/>
</dbReference>
<evidence type="ECO:0000256" key="6">
    <source>
        <dbReference type="ARBA" id="ARBA00023274"/>
    </source>
</evidence>
<dbReference type="GO" id="GO:0019843">
    <property type="term" value="F:rRNA binding"/>
    <property type="evidence" value="ECO:0007669"/>
    <property type="project" value="UniProtKB-UniRule"/>
</dbReference>
<organism evidence="11 12">
    <name type="scientific">Chlorobium limicola</name>
    <dbReference type="NCBI Taxonomy" id="1092"/>
    <lineage>
        <taxon>Bacteria</taxon>
        <taxon>Pseudomonadati</taxon>
        <taxon>Chlorobiota</taxon>
        <taxon>Chlorobiia</taxon>
        <taxon>Chlorobiales</taxon>
        <taxon>Chlorobiaceae</taxon>
        <taxon>Chlorobium/Pelodictyon group</taxon>
        <taxon>Chlorobium</taxon>
    </lineage>
</organism>
<dbReference type="HAMAP" id="MF_01307_B">
    <property type="entry name" value="Ribosomal_uS5_B"/>
    <property type="match status" value="1"/>
</dbReference>
<dbReference type="OrthoDB" id="9809045at2"/>
<evidence type="ECO:0000256" key="3">
    <source>
        <dbReference type="ARBA" id="ARBA00022730"/>
    </source>
</evidence>
<dbReference type="GO" id="GO:0006412">
    <property type="term" value="P:translation"/>
    <property type="evidence" value="ECO:0007669"/>
    <property type="project" value="UniProtKB-UniRule"/>
</dbReference>
<dbReference type="InterPro" id="IPR018192">
    <property type="entry name" value="Ribosomal_uS5_N_CS"/>
</dbReference>
<dbReference type="InterPro" id="IPR005712">
    <property type="entry name" value="Ribosomal_uS5_bac-type"/>
</dbReference>
<dbReference type="PANTHER" id="PTHR48277:SF1">
    <property type="entry name" value="MITOCHONDRIAL RIBOSOMAL PROTEIN S5"/>
    <property type="match status" value="1"/>
</dbReference>
<dbReference type="AlphaFoldDB" id="A0A101JD30"/>
<dbReference type="SMR" id="A0A101JD30"/>
<dbReference type="InterPro" id="IPR000851">
    <property type="entry name" value="Ribosomal_uS5"/>
</dbReference>
<evidence type="ECO:0000256" key="5">
    <source>
        <dbReference type="ARBA" id="ARBA00022980"/>
    </source>
</evidence>
<dbReference type="SUPFAM" id="SSF54211">
    <property type="entry name" value="Ribosomal protein S5 domain 2-like"/>
    <property type="match status" value="1"/>
</dbReference>
<reference evidence="11 12" key="1">
    <citation type="submission" date="2015-10" db="EMBL/GenBank/DDBJ databases">
        <title>Draft Genome Sequence of Chlorobium limicola strain Frasassi Growing under Artificial Lighting in the Frasassi Cave System.</title>
        <authorList>
            <person name="Mansor M."/>
            <person name="Macalady J."/>
        </authorList>
    </citation>
    <scope>NUCLEOTIDE SEQUENCE [LARGE SCALE GENOMIC DNA]</scope>
    <source>
        <strain evidence="11 12">Frasassi</strain>
    </source>
</reference>
<comment type="caution">
    <text evidence="11">The sequence shown here is derived from an EMBL/GenBank/DDBJ whole genome shotgun (WGS) entry which is preliminary data.</text>
</comment>
<comment type="function">
    <text evidence="8">With S4 and S12 plays an important role in translational accuracy.</text>
</comment>
<sequence length="172" mass="18108">MAKISAKNIRPGELNLKEKLVHINRTAKVVKGGKRFGFNAIVVVGDREGHVGYGLGKANEVQDAIAKGVEDGKKNVIKVPIVKGTIPHQVIAKYGSAKVLMKPATPGTGLIAGGAVRAVLEMAGVHDVLTKSLGSSNPHNVVKAAIKGLQSMSDALEVAERRSKSLKEVFES</sequence>
<keyword evidence="5 8" id="KW-0689">Ribosomal protein</keyword>
<comment type="subunit">
    <text evidence="8">Part of the 30S ribosomal subunit. Contacts proteins S4 and S8.</text>
</comment>
<dbReference type="GO" id="GO:0042254">
    <property type="term" value="P:ribosome biogenesis"/>
    <property type="evidence" value="ECO:0007669"/>
    <property type="project" value="UniProtKB-ARBA"/>
</dbReference>
<dbReference type="InterPro" id="IPR014721">
    <property type="entry name" value="Ribsml_uS5_D2-typ_fold_subgr"/>
</dbReference>